<keyword evidence="2" id="KW-0813">Transport</keyword>
<evidence type="ECO:0000313" key="6">
    <source>
        <dbReference type="EMBL" id="JAS51174.1"/>
    </source>
</evidence>
<dbReference type="InterPro" id="IPR011989">
    <property type="entry name" value="ARM-like"/>
</dbReference>
<feature type="non-terminal residue" evidence="6">
    <location>
        <position position="1"/>
    </location>
</feature>
<dbReference type="GO" id="GO:0005737">
    <property type="term" value="C:cytoplasm"/>
    <property type="evidence" value="ECO:0007669"/>
    <property type="project" value="UniProtKB-SubCell"/>
</dbReference>
<feature type="non-terminal residue" evidence="6">
    <location>
        <position position="100"/>
    </location>
</feature>
<keyword evidence="4" id="KW-0677">Repeat</keyword>
<evidence type="ECO:0008006" key="7">
    <source>
        <dbReference type="Google" id="ProtNLM"/>
    </source>
</evidence>
<dbReference type="Gene3D" id="1.25.10.10">
    <property type="entry name" value="Leucine-rich Repeat Variant"/>
    <property type="match status" value="1"/>
</dbReference>
<keyword evidence="3" id="KW-0963">Cytoplasm</keyword>
<dbReference type="EMBL" id="GECZ01018595">
    <property type="protein sequence ID" value="JAS51174.1"/>
    <property type="molecule type" value="Transcribed_RNA"/>
</dbReference>
<dbReference type="InterPro" id="IPR016024">
    <property type="entry name" value="ARM-type_fold"/>
</dbReference>
<dbReference type="SUPFAM" id="SSF48371">
    <property type="entry name" value="ARM repeat"/>
    <property type="match status" value="1"/>
</dbReference>
<evidence type="ECO:0000256" key="5">
    <source>
        <dbReference type="ARBA" id="ARBA00022927"/>
    </source>
</evidence>
<dbReference type="GO" id="GO:0006606">
    <property type="term" value="P:protein import into nucleus"/>
    <property type="evidence" value="ECO:0007669"/>
    <property type="project" value="InterPro"/>
</dbReference>
<dbReference type="Pfam" id="PF13513">
    <property type="entry name" value="HEAT_EZ"/>
    <property type="match status" value="1"/>
</dbReference>
<proteinExistence type="predicted"/>
<keyword evidence="5" id="KW-0653">Protein transport</keyword>
<evidence type="ECO:0000256" key="3">
    <source>
        <dbReference type="ARBA" id="ARBA00022490"/>
    </source>
</evidence>
<protein>
    <recommendedName>
        <fullName evidence="7">Importin N-terminal domain-containing protein</fullName>
    </recommendedName>
</protein>
<sequence length="100" mass="10862">LMLLASCCGNDILDHVMPFVLQNVKNSNWKFRDASIMVLGAVVGGLDHVALRPLAEQALPTMIAAMQDSHHTVKDTAAWGIGRICEIIPQVAISEPFLKP</sequence>
<gene>
    <name evidence="6" type="ORF">g.368</name>
</gene>
<dbReference type="AlphaFoldDB" id="A0A1B6FLW6"/>
<dbReference type="PANTHER" id="PTHR10527">
    <property type="entry name" value="IMPORTIN BETA"/>
    <property type="match status" value="1"/>
</dbReference>
<name>A0A1B6FLW6_9HEMI</name>
<organism evidence="6">
    <name type="scientific">Cuerna arida</name>
    <dbReference type="NCBI Taxonomy" id="1464854"/>
    <lineage>
        <taxon>Eukaryota</taxon>
        <taxon>Metazoa</taxon>
        <taxon>Ecdysozoa</taxon>
        <taxon>Arthropoda</taxon>
        <taxon>Hexapoda</taxon>
        <taxon>Insecta</taxon>
        <taxon>Pterygota</taxon>
        <taxon>Neoptera</taxon>
        <taxon>Paraneoptera</taxon>
        <taxon>Hemiptera</taxon>
        <taxon>Auchenorrhyncha</taxon>
        <taxon>Membracoidea</taxon>
        <taxon>Cicadellidae</taxon>
        <taxon>Cicadellinae</taxon>
        <taxon>Proconiini</taxon>
        <taxon>Cuerna</taxon>
    </lineage>
</organism>
<accession>A0A1B6FLW6</accession>
<reference evidence="6" key="1">
    <citation type="submission" date="2015-11" db="EMBL/GenBank/DDBJ databases">
        <title>De novo transcriptome assembly of four potential Pierce s Disease insect vectors from Arizona vineyards.</title>
        <authorList>
            <person name="Tassone E.E."/>
        </authorList>
    </citation>
    <scope>NUCLEOTIDE SEQUENCE</scope>
</reference>
<evidence type="ECO:0000256" key="2">
    <source>
        <dbReference type="ARBA" id="ARBA00022448"/>
    </source>
</evidence>
<evidence type="ECO:0000256" key="4">
    <source>
        <dbReference type="ARBA" id="ARBA00022737"/>
    </source>
</evidence>
<evidence type="ECO:0000256" key="1">
    <source>
        <dbReference type="ARBA" id="ARBA00004496"/>
    </source>
</evidence>
<comment type="subcellular location">
    <subcellularLocation>
        <location evidence="1">Cytoplasm</location>
    </subcellularLocation>
</comment>
<dbReference type="InterPro" id="IPR040122">
    <property type="entry name" value="Importin_beta"/>
</dbReference>